<dbReference type="SUPFAM" id="SSF50985">
    <property type="entry name" value="RCC1/BLIP-II"/>
    <property type="match status" value="1"/>
</dbReference>
<keyword evidence="2" id="KW-1185">Reference proteome</keyword>
<dbReference type="EMBL" id="JAHDYR010000012">
    <property type="protein sequence ID" value="KAG9395186.1"/>
    <property type="molecule type" value="Genomic_DNA"/>
</dbReference>
<comment type="caution">
    <text evidence="1">The sequence shown here is derived from an EMBL/GenBank/DDBJ whole genome shotgun (WGS) entry which is preliminary data.</text>
</comment>
<sequence length="529" mass="57327">MGAGHSSAGSHADAEELRHTLTALHHLATITTTDVPGDVPSLIAGAFHRQFREEMPSLHDYNEAYEATTGATADELLARLSKLPPLKKKAQVLLDRVHSILTDGPALSMSIPLLPGHTLAGSLVTLRQGTIWGVLMACGADPDLGGRLMERRGNQYKPHDKLPWFLCKKFYHSHLVAEKDGETLQQREFGCPKDQLYVHIMYAGRLFKVDPVTPGGFSRAAMPHVTAVHSCDNSHVAVTPRGVFVWGHNDSAQLGRTRAGKYLAAPTRLTFPCCPEVAAYEQGLPPWHRHTVVEHVWMGRYKTFISTPVGLVMAGLDADAFCGIEKAKDFAPVPVPSGFVPDHAMVGWSVILTMGDRQMIGGSNQFGQLGLGHTDPLQTFVEQPFVVEEMLNDDGMFTVFVTSSELLFAGQVTEAFARSNLLPGYTAGDVISSATPLQLPATTTAFLGSLTMAAWVTEGKTHVATPDTAYALPFPVSHCGMSDTTSDDFYCTGGEWCRYTVVDEAEGVASLTVCDPPDFIQPFPPVTLE</sequence>
<evidence type="ECO:0000313" key="1">
    <source>
        <dbReference type="EMBL" id="KAG9395186.1"/>
    </source>
</evidence>
<protein>
    <submittedName>
        <fullName evidence="1">Uncharacterized protein</fullName>
    </submittedName>
</protein>
<dbReference type="Gene3D" id="2.130.10.30">
    <property type="entry name" value="Regulator of chromosome condensation 1/beta-lactamase-inhibitor protein II"/>
    <property type="match status" value="1"/>
</dbReference>
<organism evidence="1 2">
    <name type="scientific">Carpediemonas membranifera</name>
    <dbReference type="NCBI Taxonomy" id="201153"/>
    <lineage>
        <taxon>Eukaryota</taxon>
        <taxon>Metamonada</taxon>
        <taxon>Carpediemonas-like organisms</taxon>
        <taxon>Carpediemonas</taxon>
    </lineage>
</organism>
<gene>
    <name evidence="1" type="ORF">J8273_0406</name>
</gene>
<dbReference type="InterPro" id="IPR009091">
    <property type="entry name" value="RCC1/BLIP-II"/>
</dbReference>
<dbReference type="AlphaFoldDB" id="A0A8J6E359"/>
<accession>A0A8J6E359</accession>
<name>A0A8J6E359_9EUKA</name>
<proteinExistence type="predicted"/>
<dbReference type="Proteomes" id="UP000717585">
    <property type="component" value="Unassembled WGS sequence"/>
</dbReference>
<reference evidence="1" key="1">
    <citation type="submission" date="2021-05" db="EMBL/GenBank/DDBJ databases">
        <title>A free-living protist that lacks canonical eukaryotic 1 DNA replication and segregation systems.</title>
        <authorList>
            <person name="Salas-Leiva D.E."/>
            <person name="Tromer E.C."/>
            <person name="Curtis B.A."/>
            <person name="Jerlstrom-Hultqvist J."/>
            <person name="Kolisko M."/>
            <person name="Yi Z."/>
            <person name="Salas-Leiva J.S."/>
            <person name="Gallot-Lavallee L."/>
            <person name="Kops G.J.P.L."/>
            <person name="Archibald J.M."/>
            <person name="Simpson A.G.B."/>
            <person name="Roger A.J."/>
        </authorList>
    </citation>
    <scope>NUCLEOTIDE SEQUENCE</scope>
    <source>
        <strain evidence="1">BICM</strain>
    </source>
</reference>
<evidence type="ECO:0000313" key="2">
    <source>
        <dbReference type="Proteomes" id="UP000717585"/>
    </source>
</evidence>